<dbReference type="GeneID" id="98061643"/>
<dbReference type="Proteomes" id="UP000235589">
    <property type="component" value="Chromosome"/>
</dbReference>
<dbReference type="RefSeq" id="WP_102364698.1">
    <property type="nucleotide sequence ID" value="NZ_CP020991.1"/>
</dbReference>
<keyword evidence="2" id="KW-1185">Reference proteome</keyword>
<dbReference type="SUPFAM" id="SSF52540">
    <property type="entry name" value="P-loop containing nucleoside triphosphate hydrolases"/>
    <property type="match status" value="1"/>
</dbReference>
<dbReference type="KEGG" id="mpec:B9O19_00213"/>
<evidence type="ECO:0000313" key="1">
    <source>
        <dbReference type="EMBL" id="AUO18397.1"/>
    </source>
</evidence>
<organism evidence="1 2">
    <name type="scientific">Monoglobus pectinilyticus</name>
    <dbReference type="NCBI Taxonomy" id="1981510"/>
    <lineage>
        <taxon>Bacteria</taxon>
        <taxon>Bacillati</taxon>
        <taxon>Bacillota</taxon>
        <taxon>Clostridia</taxon>
        <taxon>Monoglobales</taxon>
        <taxon>Monoglobaceae</taxon>
        <taxon>Monoglobus</taxon>
    </lineage>
</organism>
<proteinExistence type="predicted"/>
<gene>
    <name evidence="1" type="ORF">B9O19_00213</name>
</gene>
<dbReference type="OrthoDB" id="9779501at2"/>
<evidence type="ECO:0008006" key="3">
    <source>
        <dbReference type="Google" id="ProtNLM"/>
    </source>
</evidence>
<reference evidence="1 2" key="1">
    <citation type="submission" date="2017-04" db="EMBL/GenBank/DDBJ databases">
        <title>Monoglobus pectinilyticus 14 draft genome.</title>
        <authorList>
            <person name="Kim C."/>
            <person name="Rosendale D.I."/>
            <person name="Kelly W.J."/>
            <person name="Tannock G.W."/>
            <person name="Patchett M.L."/>
            <person name="Jordens J.Z."/>
        </authorList>
    </citation>
    <scope>NUCLEOTIDE SEQUENCE [LARGE SCALE GENOMIC DNA]</scope>
    <source>
        <strain evidence="1 2">14</strain>
    </source>
</reference>
<evidence type="ECO:0000313" key="2">
    <source>
        <dbReference type="Proteomes" id="UP000235589"/>
    </source>
</evidence>
<name>A0A2K9NZE5_9FIRM</name>
<sequence length="236" mass="27106">MKNDAVFYNLNKDDVKRITVITGHFGSGKTEFALNYALALKELGLDVIIIDFDIVNPYFRTKDAEQFLLNQKIDVISPEFANLNIENPYLPPEILRAFDDKSKYIVFDVGGDKDGATPLGVYNEHFLKEEYDMFFVLNERRLLTQSVDDALQIYNEIKYVSRLDFTGIVNNTHLMQYTNKEILLEGQKLAEKFSVKTNIPIKFITATPKILAEISEYSDINTYNCFPLRLFVGPGF</sequence>
<dbReference type="EMBL" id="CP020991">
    <property type="protein sequence ID" value="AUO18397.1"/>
    <property type="molecule type" value="Genomic_DNA"/>
</dbReference>
<accession>A0A2K9NZE5</accession>
<dbReference type="Gene3D" id="3.40.50.300">
    <property type="entry name" value="P-loop containing nucleotide triphosphate hydrolases"/>
    <property type="match status" value="1"/>
</dbReference>
<dbReference type="InterPro" id="IPR027417">
    <property type="entry name" value="P-loop_NTPase"/>
</dbReference>
<protein>
    <recommendedName>
        <fullName evidence="3">CobQ/CobB/MinD/ParA nucleotide binding domain-containing protein</fullName>
    </recommendedName>
</protein>
<dbReference type="AlphaFoldDB" id="A0A2K9NZE5"/>